<dbReference type="AlphaFoldDB" id="A0A0F9J1R7"/>
<protein>
    <submittedName>
        <fullName evidence="1">Uncharacterized protein</fullName>
    </submittedName>
</protein>
<gene>
    <name evidence="1" type="ORF">LCGC14_1509810</name>
</gene>
<reference evidence="1" key="1">
    <citation type="journal article" date="2015" name="Nature">
        <title>Complex archaea that bridge the gap between prokaryotes and eukaryotes.</title>
        <authorList>
            <person name="Spang A."/>
            <person name="Saw J.H."/>
            <person name="Jorgensen S.L."/>
            <person name="Zaremba-Niedzwiedzka K."/>
            <person name="Martijn J."/>
            <person name="Lind A.E."/>
            <person name="van Eijk R."/>
            <person name="Schleper C."/>
            <person name="Guy L."/>
            <person name="Ettema T.J."/>
        </authorList>
    </citation>
    <scope>NUCLEOTIDE SEQUENCE</scope>
</reference>
<comment type="caution">
    <text evidence="1">The sequence shown here is derived from an EMBL/GenBank/DDBJ whole genome shotgun (WGS) entry which is preliminary data.</text>
</comment>
<organism evidence="1">
    <name type="scientific">marine sediment metagenome</name>
    <dbReference type="NCBI Taxonomy" id="412755"/>
    <lineage>
        <taxon>unclassified sequences</taxon>
        <taxon>metagenomes</taxon>
        <taxon>ecological metagenomes</taxon>
    </lineage>
</organism>
<evidence type="ECO:0000313" key="1">
    <source>
        <dbReference type="EMBL" id="KKM63594.1"/>
    </source>
</evidence>
<accession>A0A0F9J1R7</accession>
<name>A0A0F9J1R7_9ZZZZ</name>
<sequence length="103" mass="12185">MKNPLKNTEPKKGYSMRYSGSTWAGQNPVKKEVNTINKIFKLAENKSKSGGFENWTFIERVGKGRWRFNGNYKRYSSVFWIDIHSPKVAMMIKKKLKQKKKYF</sequence>
<proteinExistence type="predicted"/>
<dbReference type="EMBL" id="LAZR01011068">
    <property type="protein sequence ID" value="KKM63594.1"/>
    <property type="molecule type" value="Genomic_DNA"/>
</dbReference>